<dbReference type="EMBL" id="KV453843">
    <property type="protein sequence ID" value="ODV88835.1"/>
    <property type="molecule type" value="Genomic_DNA"/>
</dbReference>
<protein>
    <submittedName>
        <fullName evidence="1">Uncharacterized protein</fullName>
    </submittedName>
</protein>
<name>A0A1E4TAN1_9ASCO</name>
<dbReference type="Proteomes" id="UP000095023">
    <property type="component" value="Unassembled WGS sequence"/>
</dbReference>
<evidence type="ECO:0000313" key="1">
    <source>
        <dbReference type="EMBL" id="ODV88835.1"/>
    </source>
</evidence>
<accession>A0A1E4TAN1</accession>
<evidence type="ECO:0000313" key="2">
    <source>
        <dbReference type="Proteomes" id="UP000095023"/>
    </source>
</evidence>
<gene>
    <name evidence="1" type="ORF">CANCADRAFT_32291</name>
</gene>
<proteinExistence type="predicted"/>
<keyword evidence="2" id="KW-1185">Reference proteome</keyword>
<reference evidence="2" key="1">
    <citation type="submission" date="2016-02" db="EMBL/GenBank/DDBJ databases">
        <title>Comparative genomics of biotechnologically important yeasts.</title>
        <authorList>
            <consortium name="DOE Joint Genome Institute"/>
            <person name="Riley R."/>
            <person name="Haridas S."/>
            <person name="Wolfe K.H."/>
            <person name="Lopes M.R."/>
            <person name="Hittinger C.T."/>
            <person name="Goker M."/>
            <person name="Salamov A."/>
            <person name="Wisecaver J."/>
            <person name="Long T.M."/>
            <person name="Aerts A.L."/>
            <person name="Barry K."/>
            <person name="Choi C."/>
            <person name="Clum A."/>
            <person name="Coughlan A.Y."/>
            <person name="Deshpande S."/>
            <person name="Douglass A.P."/>
            <person name="Hanson S.J."/>
            <person name="Klenk H.-P."/>
            <person name="Labutti K."/>
            <person name="Lapidus A."/>
            <person name="Lindquist E."/>
            <person name="Lipzen A."/>
            <person name="Meier-Kolthoff J.P."/>
            <person name="Ohm R.A."/>
            <person name="Otillar R.P."/>
            <person name="Pangilinan J."/>
            <person name="Peng Y."/>
            <person name="Rokas A."/>
            <person name="Rosa C.A."/>
            <person name="Scheuner C."/>
            <person name="Sibirny A.A."/>
            <person name="Slot J.C."/>
            <person name="Stielow J.B."/>
            <person name="Sun H."/>
            <person name="Kurtzman C.P."/>
            <person name="Blackwell M."/>
            <person name="Jeffries T.W."/>
            <person name="Grigoriev I.V."/>
        </authorList>
    </citation>
    <scope>NUCLEOTIDE SEQUENCE [LARGE SCALE GENOMIC DNA]</scope>
    <source>
        <strain evidence="2">NRRL Y-17796</strain>
    </source>
</reference>
<organism evidence="1 2">
    <name type="scientific">Tortispora caseinolytica NRRL Y-17796</name>
    <dbReference type="NCBI Taxonomy" id="767744"/>
    <lineage>
        <taxon>Eukaryota</taxon>
        <taxon>Fungi</taxon>
        <taxon>Dikarya</taxon>
        <taxon>Ascomycota</taxon>
        <taxon>Saccharomycotina</taxon>
        <taxon>Trigonopsidomycetes</taxon>
        <taxon>Trigonopsidales</taxon>
        <taxon>Trigonopsidaceae</taxon>
        <taxon>Tortispora</taxon>
    </lineage>
</organism>
<sequence>MVEGSACVKDSGASTGEGFVEETTVRASFERAIDLLSWRRDAERFDMKEDFLGKGSDFLEKYEGGDIER</sequence>
<dbReference type="AlphaFoldDB" id="A0A1E4TAN1"/>